<keyword evidence="4" id="KW-1185">Reference proteome</keyword>
<dbReference type="SUPFAM" id="SSF51126">
    <property type="entry name" value="Pectin lyase-like"/>
    <property type="match status" value="1"/>
</dbReference>
<sequence length="606" mass="61263">MAFTSPDDRASGELEPDQRRGHDSPPATPDSPTTPIPRRTAGAGRQPVSAAPAAVSAAGAGATTTVTAPDPVSDDPVSDDPAGPAPDPTSEPRRPGGRDGWRGLGARLAALLDSRPRKAAAAVAVLLVVALLAVLVFGGGEDDDPAVGAGADGGLASGAPTQPAATASSKPLGKWTLVVGDRPLDGMTVAVGVEVSLVAGTASLDGVERVRFSLDGDTVLSDRDAPFAVRLDQLSDGDHVLSARVRVDDDAASDGAEPTSGTGGSDGSGNPDVIEAEFRVGEGTGGTVPSQAPAVAPPPAAVTSVPPAPAPLRTINVSTSDELSAALSAARPGDLIQLADGVYEGNFVGNKPGTAAAPVTVRGSRGAVIDGGDVDNGYVFHLDGANYWRLEGFTIRNGEKGLMADKTNHAVIHKLTVTQVGHEAVHLRNFSSDNLVAGVTVNGTGRTNEGYGEAIYVGTAESNWDRFSGGRVDNSDRNQIIGNTLSGFTAEGVDIKEGTTGGVVAGNSFDGSGITGDNYADSWIDLKGNGWRIEKNSGVNSPLDGIQTHVVVDGWGTGNVISGNTLNVGGSGYGVNIHKPDDTNNVVSCSNVVTNAGSGPYNVDCS</sequence>
<dbReference type="SMART" id="SM00710">
    <property type="entry name" value="PbH1"/>
    <property type="match status" value="6"/>
</dbReference>
<evidence type="ECO:0000313" key="3">
    <source>
        <dbReference type="EMBL" id="MBL7627487.1"/>
    </source>
</evidence>
<name>A0A937RC04_9ACTN</name>
<keyword evidence="2" id="KW-1133">Transmembrane helix</keyword>
<evidence type="ECO:0000256" key="1">
    <source>
        <dbReference type="SAM" id="MobiDB-lite"/>
    </source>
</evidence>
<evidence type="ECO:0008006" key="5">
    <source>
        <dbReference type="Google" id="ProtNLM"/>
    </source>
</evidence>
<dbReference type="Gene3D" id="2.60.40.10">
    <property type="entry name" value="Immunoglobulins"/>
    <property type="match status" value="1"/>
</dbReference>
<feature type="region of interest" description="Disordered" evidence="1">
    <location>
        <begin position="148"/>
        <end position="170"/>
    </location>
</feature>
<organism evidence="3 4">
    <name type="scientific">Frankia nepalensis</name>
    <dbReference type="NCBI Taxonomy" id="1836974"/>
    <lineage>
        <taxon>Bacteria</taxon>
        <taxon>Bacillati</taxon>
        <taxon>Actinomycetota</taxon>
        <taxon>Actinomycetes</taxon>
        <taxon>Frankiales</taxon>
        <taxon>Frankiaceae</taxon>
        <taxon>Frankia</taxon>
    </lineage>
</organism>
<feature type="compositionally biased region" description="Pro residues" evidence="1">
    <location>
        <begin position="26"/>
        <end position="35"/>
    </location>
</feature>
<dbReference type="Proteomes" id="UP000604475">
    <property type="component" value="Unassembled WGS sequence"/>
</dbReference>
<feature type="transmembrane region" description="Helical" evidence="2">
    <location>
        <begin position="119"/>
        <end position="138"/>
    </location>
</feature>
<keyword evidence="2" id="KW-0472">Membrane</keyword>
<dbReference type="InterPro" id="IPR013783">
    <property type="entry name" value="Ig-like_fold"/>
</dbReference>
<gene>
    <name evidence="3" type="ORF">I7412_09950</name>
</gene>
<dbReference type="InterPro" id="IPR011050">
    <property type="entry name" value="Pectin_lyase_fold/virulence"/>
</dbReference>
<dbReference type="AlphaFoldDB" id="A0A937RC04"/>
<feature type="compositionally biased region" description="Basic and acidic residues" evidence="1">
    <location>
        <begin position="1"/>
        <end position="23"/>
    </location>
</feature>
<evidence type="ECO:0000256" key="2">
    <source>
        <dbReference type="SAM" id="Phobius"/>
    </source>
</evidence>
<dbReference type="EMBL" id="JAEACQ010000161">
    <property type="protein sequence ID" value="MBL7627487.1"/>
    <property type="molecule type" value="Genomic_DNA"/>
</dbReference>
<dbReference type="InterPro" id="IPR006626">
    <property type="entry name" value="PbH1"/>
</dbReference>
<dbReference type="GO" id="GO:0005975">
    <property type="term" value="P:carbohydrate metabolic process"/>
    <property type="evidence" value="ECO:0007669"/>
    <property type="project" value="UniProtKB-ARBA"/>
</dbReference>
<evidence type="ECO:0000313" key="4">
    <source>
        <dbReference type="Proteomes" id="UP000604475"/>
    </source>
</evidence>
<keyword evidence="2" id="KW-0812">Transmembrane</keyword>
<dbReference type="InterPro" id="IPR012334">
    <property type="entry name" value="Pectin_lyas_fold"/>
</dbReference>
<dbReference type="Pfam" id="PF17957">
    <property type="entry name" value="Big_7"/>
    <property type="match status" value="1"/>
</dbReference>
<protein>
    <recommendedName>
        <fullName evidence="5">Right handed beta helix domain-containing protein</fullName>
    </recommendedName>
</protein>
<accession>A0A937RC04</accession>
<reference evidence="3" key="1">
    <citation type="submission" date="2020-12" db="EMBL/GenBank/DDBJ databases">
        <title>Genomic characterization of non-nitrogen-fixing Frankia strains.</title>
        <authorList>
            <person name="Carlos-Shanley C."/>
            <person name="Guerra T."/>
            <person name="Hahn D."/>
        </authorList>
    </citation>
    <scope>NUCLEOTIDE SEQUENCE</scope>
    <source>
        <strain evidence="3">CN6</strain>
    </source>
</reference>
<dbReference type="Gene3D" id="2.160.20.10">
    <property type="entry name" value="Single-stranded right-handed beta-helix, Pectin lyase-like"/>
    <property type="match status" value="1"/>
</dbReference>
<comment type="caution">
    <text evidence="3">The sequence shown here is derived from an EMBL/GenBank/DDBJ whole genome shotgun (WGS) entry which is preliminary data.</text>
</comment>
<feature type="region of interest" description="Disordered" evidence="1">
    <location>
        <begin position="247"/>
        <end position="273"/>
    </location>
</feature>
<feature type="compositionally biased region" description="Basic and acidic residues" evidence="1">
    <location>
        <begin position="90"/>
        <end position="101"/>
    </location>
</feature>
<feature type="compositionally biased region" description="Low complexity" evidence="1">
    <location>
        <begin position="47"/>
        <end position="71"/>
    </location>
</feature>
<proteinExistence type="predicted"/>
<feature type="region of interest" description="Disordered" evidence="1">
    <location>
        <begin position="1"/>
        <end position="101"/>
    </location>
</feature>